<dbReference type="InterPro" id="IPR036676">
    <property type="entry name" value="PurM-like_C_sf"/>
</dbReference>
<evidence type="ECO:0000256" key="4">
    <source>
        <dbReference type="ARBA" id="ARBA00020367"/>
    </source>
</evidence>
<keyword evidence="12" id="KW-0963">Cytoplasm</keyword>
<comment type="caution">
    <text evidence="15">The sequence shown here is derived from an EMBL/GenBank/DDBJ whole genome shotgun (WGS) entry which is preliminary data.</text>
</comment>
<evidence type="ECO:0000259" key="14">
    <source>
        <dbReference type="Pfam" id="PF02769"/>
    </source>
</evidence>
<feature type="domain" description="PurM-like N-terminal" evidence="13">
    <location>
        <begin position="59"/>
        <end position="164"/>
    </location>
</feature>
<dbReference type="AlphaFoldDB" id="A0A7C4EIU4"/>
<comment type="catalytic activity">
    <reaction evidence="11 12">
        <text>2-formamido-N(1)-(5-O-phospho-beta-D-ribosyl)acetamidine + ATP = 5-amino-1-(5-phospho-beta-D-ribosyl)imidazole + ADP + phosphate + H(+)</text>
        <dbReference type="Rhea" id="RHEA:23032"/>
        <dbReference type="ChEBI" id="CHEBI:15378"/>
        <dbReference type="ChEBI" id="CHEBI:30616"/>
        <dbReference type="ChEBI" id="CHEBI:43474"/>
        <dbReference type="ChEBI" id="CHEBI:137981"/>
        <dbReference type="ChEBI" id="CHEBI:147287"/>
        <dbReference type="ChEBI" id="CHEBI:456216"/>
        <dbReference type="EC" id="6.3.3.1"/>
    </reaction>
</comment>
<keyword evidence="6 12" id="KW-0547">Nucleotide-binding</keyword>
<evidence type="ECO:0000256" key="6">
    <source>
        <dbReference type="ARBA" id="ARBA00022741"/>
    </source>
</evidence>
<gene>
    <name evidence="12" type="primary">purM</name>
    <name evidence="15" type="ORF">ENR59_08890</name>
</gene>
<comment type="subcellular location">
    <subcellularLocation>
        <location evidence="12">Cytoplasm</location>
    </subcellularLocation>
</comment>
<evidence type="ECO:0000256" key="1">
    <source>
        <dbReference type="ARBA" id="ARBA00004686"/>
    </source>
</evidence>
<evidence type="ECO:0000256" key="8">
    <source>
        <dbReference type="ARBA" id="ARBA00031908"/>
    </source>
</evidence>
<evidence type="ECO:0000313" key="15">
    <source>
        <dbReference type="EMBL" id="HGG93048.1"/>
    </source>
</evidence>
<dbReference type="PANTHER" id="PTHR10520:SF12">
    <property type="entry name" value="TRIFUNCTIONAL PURINE BIOSYNTHETIC PROTEIN ADENOSINE-3"/>
    <property type="match status" value="1"/>
</dbReference>
<dbReference type="PANTHER" id="PTHR10520">
    <property type="entry name" value="TRIFUNCTIONAL PURINE BIOSYNTHETIC PROTEIN ADENOSINE-3-RELATED"/>
    <property type="match status" value="1"/>
</dbReference>
<evidence type="ECO:0000256" key="2">
    <source>
        <dbReference type="ARBA" id="ARBA00010280"/>
    </source>
</evidence>
<dbReference type="SUPFAM" id="SSF55326">
    <property type="entry name" value="PurM N-terminal domain-like"/>
    <property type="match status" value="1"/>
</dbReference>
<evidence type="ECO:0000256" key="12">
    <source>
        <dbReference type="HAMAP-Rule" id="MF_00741"/>
    </source>
</evidence>
<dbReference type="Pfam" id="PF02769">
    <property type="entry name" value="AIRS_C"/>
    <property type="match status" value="1"/>
</dbReference>
<name>A0A7C4EIU4_9BACT</name>
<sequence length="358" mass="37839">MSDRAEAYRRAGVDIAAAGELVNRIKPLAQATFTKGVITDIGGFGGLFKLDLQNFEEPVLVSSTDGVGTKLLLAFDFGGHDTVGIDLVAMSVNDILVQGAKPLFFLDYFATGKLDVNVAESVIKGVANGCADAGCALLGGETAEMPDFYPPGHYDLAGFCVGVVDNAKIVDGSSIGIGDAVIGITSTGPHSNGYSLIRKILAQSGLGADSPLPGGDGRTVGQALLAPTRIYVKSVLNLLRDFPIKGMCHITGGGFYENIPRILPRGVAAHLRMDDWDMPPVFHWLKQAGGLNWGEMLQTFNCGVGYVLVVDKELADDVLNRLKALHETAWRIGEIVKAPSAEAERVVVDPPSGDKQAC</sequence>
<dbReference type="EMBL" id="DSRP01000614">
    <property type="protein sequence ID" value="HGG93048.1"/>
    <property type="molecule type" value="Genomic_DNA"/>
</dbReference>
<dbReference type="Gene3D" id="3.90.650.10">
    <property type="entry name" value="PurM-like C-terminal domain"/>
    <property type="match status" value="1"/>
</dbReference>
<dbReference type="FunFam" id="3.90.650.10:FF:000001">
    <property type="entry name" value="Phosphoribosylformylglycinamidine cyclo-ligase"/>
    <property type="match status" value="1"/>
</dbReference>
<evidence type="ECO:0000256" key="3">
    <source>
        <dbReference type="ARBA" id="ARBA00013047"/>
    </source>
</evidence>
<comment type="similarity">
    <text evidence="2 12">Belongs to the AIR synthase family.</text>
</comment>
<evidence type="ECO:0000256" key="5">
    <source>
        <dbReference type="ARBA" id="ARBA00022598"/>
    </source>
</evidence>
<keyword evidence="7 12" id="KW-0067">ATP-binding</keyword>
<dbReference type="GO" id="GO:0006189">
    <property type="term" value="P:'de novo' IMP biosynthetic process"/>
    <property type="evidence" value="ECO:0007669"/>
    <property type="project" value="UniProtKB-UniRule"/>
</dbReference>
<dbReference type="GO" id="GO:0004641">
    <property type="term" value="F:phosphoribosylformylglycinamidine cyclo-ligase activity"/>
    <property type="evidence" value="ECO:0007669"/>
    <property type="project" value="UniProtKB-UniRule"/>
</dbReference>
<dbReference type="NCBIfam" id="TIGR00878">
    <property type="entry name" value="purM"/>
    <property type="match status" value="1"/>
</dbReference>
<dbReference type="CDD" id="cd02196">
    <property type="entry name" value="PurM"/>
    <property type="match status" value="1"/>
</dbReference>
<proteinExistence type="inferred from homology"/>
<evidence type="ECO:0000259" key="13">
    <source>
        <dbReference type="Pfam" id="PF00586"/>
    </source>
</evidence>
<dbReference type="GO" id="GO:0005829">
    <property type="term" value="C:cytosol"/>
    <property type="evidence" value="ECO:0007669"/>
    <property type="project" value="TreeGrafter"/>
</dbReference>
<dbReference type="Pfam" id="PF00586">
    <property type="entry name" value="AIRS"/>
    <property type="match status" value="1"/>
</dbReference>
<dbReference type="InterPro" id="IPR004733">
    <property type="entry name" value="PurM_cligase"/>
</dbReference>
<keyword evidence="5 12" id="KW-0436">Ligase</keyword>
<feature type="domain" description="PurM-like C-terminal" evidence="14">
    <location>
        <begin position="177"/>
        <end position="341"/>
    </location>
</feature>
<accession>A0A7C4EIU4</accession>
<keyword evidence="12" id="KW-0658">Purine biosynthesis</keyword>
<dbReference type="HAMAP" id="MF_00741">
    <property type="entry name" value="AIRS"/>
    <property type="match status" value="1"/>
</dbReference>
<evidence type="ECO:0000256" key="10">
    <source>
        <dbReference type="ARBA" id="ARBA00033093"/>
    </source>
</evidence>
<dbReference type="GO" id="GO:0005524">
    <property type="term" value="F:ATP binding"/>
    <property type="evidence" value="ECO:0007669"/>
    <property type="project" value="UniProtKB-KW"/>
</dbReference>
<evidence type="ECO:0000256" key="9">
    <source>
        <dbReference type="ARBA" id="ARBA00032931"/>
    </source>
</evidence>
<dbReference type="UniPathway" id="UPA00074">
    <property type="reaction ID" value="UER00129"/>
</dbReference>
<dbReference type="EC" id="6.3.3.1" evidence="3 12"/>
<dbReference type="InterPro" id="IPR010918">
    <property type="entry name" value="PurM-like_C_dom"/>
</dbReference>
<reference evidence="15" key="1">
    <citation type="journal article" date="2020" name="mSystems">
        <title>Genome- and Community-Level Interaction Insights into Carbon Utilization and Element Cycling Functions of Hydrothermarchaeota in Hydrothermal Sediment.</title>
        <authorList>
            <person name="Zhou Z."/>
            <person name="Liu Y."/>
            <person name="Xu W."/>
            <person name="Pan J."/>
            <person name="Luo Z.H."/>
            <person name="Li M."/>
        </authorList>
    </citation>
    <scope>NUCLEOTIDE SEQUENCE [LARGE SCALE GENOMIC DNA]</scope>
    <source>
        <strain evidence="15">SpSt-413</strain>
    </source>
</reference>
<protein>
    <recommendedName>
        <fullName evidence="4 12">Phosphoribosylformylglycinamidine cyclo-ligase</fullName>
        <ecNumber evidence="3 12">6.3.3.1</ecNumber>
    </recommendedName>
    <alternativeName>
        <fullName evidence="9 12">AIR synthase</fullName>
    </alternativeName>
    <alternativeName>
        <fullName evidence="10 12">AIRS</fullName>
    </alternativeName>
    <alternativeName>
        <fullName evidence="8 12">Phosphoribosyl-aminoimidazole synthetase</fullName>
    </alternativeName>
</protein>
<evidence type="ECO:0000256" key="7">
    <source>
        <dbReference type="ARBA" id="ARBA00022840"/>
    </source>
</evidence>
<dbReference type="GO" id="GO:0046084">
    <property type="term" value="P:adenine biosynthetic process"/>
    <property type="evidence" value="ECO:0007669"/>
    <property type="project" value="TreeGrafter"/>
</dbReference>
<dbReference type="FunFam" id="3.30.1330.10:FF:000001">
    <property type="entry name" value="Phosphoribosylformylglycinamidine cyclo-ligase"/>
    <property type="match status" value="1"/>
</dbReference>
<dbReference type="SUPFAM" id="SSF56042">
    <property type="entry name" value="PurM C-terminal domain-like"/>
    <property type="match status" value="1"/>
</dbReference>
<evidence type="ECO:0000256" key="11">
    <source>
        <dbReference type="ARBA" id="ARBA00049057"/>
    </source>
</evidence>
<comment type="pathway">
    <text evidence="1 12">Purine metabolism; IMP biosynthesis via de novo pathway; 5-amino-1-(5-phospho-D-ribosyl)imidazole from N(2)-formyl-N(1)-(5-phospho-D-ribosyl)glycinamide: step 2/2.</text>
</comment>
<dbReference type="InterPro" id="IPR036921">
    <property type="entry name" value="PurM-like_N_sf"/>
</dbReference>
<organism evidence="15">
    <name type="scientific">Fundidesulfovibrio putealis</name>
    <dbReference type="NCBI Taxonomy" id="270496"/>
    <lineage>
        <taxon>Bacteria</taxon>
        <taxon>Pseudomonadati</taxon>
        <taxon>Thermodesulfobacteriota</taxon>
        <taxon>Desulfovibrionia</taxon>
        <taxon>Desulfovibrionales</taxon>
        <taxon>Desulfovibrionaceae</taxon>
        <taxon>Fundidesulfovibrio</taxon>
    </lineage>
</organism>
<dbReference type="GO" id="GO:0004637">
    <property type="term" value="F:phosphoribosylamine-glycine ligase activity"/>
    <property type="evidence" value="ECO:0007669"/>
    <property type="project" value="TreeGrafter"/>
</dbReference>
<dbReference type="Gene3D" id="3.30.1330.10">
    <property type="entry name" value="PurM-like, N-terminal domain"/>
    <property type="match status" value="1"/>
</dbReference>
<dbReference type="InterPro" id="IPR016188">
    <property type="entry name" value="PurM-like_N"/>
</dbReference>